<dbReference type="InterPro" id="IPR011128">
    <property type="entry name" value="G3P_DH_NAD-dep_N"/>
</dbReference>
<dbReference type="EMBL" id="LYOZ01000052">
    <property type="protein sequence ID" value="OCH96947.1"/>
    <property type="molecule type" value="Genomic_DNA"/>
</dbReference>
<protein>
    <recommendedName>
        <fullName evidence="11 13">Glycerol-3-phosphate dehydrogenase [NAD(P)+]</fullName>
        <ecNumber evidence="10 13">1.1.1.94</ecNumber>
    </recommendedName>
    <alternativeName>
        <fullName evidence="13">NAD(P)(+)-dependent glycerol-3-phosphate dehydrogenase</fullName>
    </alternativeName>
    <alternativeName>
        <fullName evidence="12 13">NAD(P)H-dependent dihydroxyacetone-phosphate reductase</fullName>
    </alternativeName>
</protein>
<dbReference type="InterPro" id="IPR008927">
    <property type="entry name" value="6-PGluconate_DH-like_C_sf"/>
</dbReference>
<dbReference type="NCBIfam" id="NF000942">
    <property type="entry name" value="PRK00094.1-4"/>
    <property type="match status" value="1"/>
</dbReference>
<comment type="caution">
    <text evidence="13">Lacks conserved residue(s) required for the propagation of feature annotation.</text>
</comment>
<feature type="binding site" evidence="13">
    <location>
        <position position="134"/>
    </location>
    <ligand>
        <name>sn-glycerol 3-phosphate</name>
        <dbReference type="ChEBI" id="CHEBI:57597"/>
    </ligand>
</feature>
<keyword evidence="13" id="KW-0963">Cytoplasm</keyword>
<reference evidence="20 22" key="1">
    <citation type="submission" date="2015-11" db="EMBL/GenBank/DDBJ databases">
        <title>Genomic analysis of 38 Legionella species identifies large and diverse effector repertoires.</title>
        <authorList>
            <person name="Burstein D."/>
            <person name="Amaro F."/>
            <person name="Zusman T."/>
            <person name="Lifshitz Z."/>
            <person name="Cohen O."/>
            <person name="Gilbert J.A."/>
            <person name="Pupko T."/>
            <person name="Shuman H.A."/>
            <person name="Segal G."/>
        </authorList>
    </citation>
    <scope>NUCLEOTIDE SEQUENCE [LARGE SCALE GENOMIC DNA]</scope>
    <source>
        <strain evidence="20 22">JA-26-G1-E2</strain>
    </source>
</reference>
<accession>A0A0W0UL14</accession>
<dbReference type="FunFam" id="3.40.50.720:FF:000019">
    <property type="entry name" value="Glycerol-3-phosphate dehydrogenase [NAD(P)+]"/>
    <property type="match status" value="1"/>
</dbReference>
<feature type="binding site" evidence="16">
    <location>
        <begin position="10"/>
        <end position="15"/>
    </location>
    <ligand>
        <name>NAD(+)</name>
        <dbReference type="ChEBI" id="CHEBI:57540"/>
    </ligand>
</feature>
<dbReference type="RefSeq" id="WP_058450611.1">
    <property type="nucleotide sequence ID" value="NZ_CAAAJF010000001.1"/>
</dbReference>
<comment type="caution">
    <text evidence="20">The sequence shown here is derived from an EMBL/GenBank/DDBJ whole genome shotgun (WGS) entry which is preliminary data.</text>
</comment>
<feature type="binding site" evidence="13">
    <location>
        <position position="14"/>
    </location>
    <ligand>
        <name>NADPH</name>
        <dbReference type="ChEBI" id="CHEBI:57783"/>
    </ligand>
</feature>
<feature type="domain" description="Glycerol-3-phosphate dehydrogenase NAD-dependent C-terminal" evidence="19">
    <location>
        <begin position="178"/>
        <end position="318"/>
    </location>
</feature>
<evidence type="ECO:0000256" key="12">
    <source>
        <dbReference type="ARBA" id="ARBA00080511"/>
    </source>
</evidence>
<evidence type="ECO:0000256" key="8">
    <source>
        <dbReference type="ARBA" id="ARBA00023264"/>
    </source>
</evidence>
<evidence type="ECO:0000259" key="18">
    <source>
        <dbReference type="Pfam" id="PF01210"/>
    </source>
</evidence>
<feature type="binding site" evidence="15">
    <location>
        <begin position="253"/>
        <end position="254"/>
    </location>
    <ligand>
        <name>substrate</name>
    </ligand>
</feature>
<evidence type="ECO:0000256" key="17">
    <source>
        <dbReference type="RuleBase" id="RU000437"/>
    </source>
</evidence>
<feature type="binding site" evidence="13">
    <location>
        <position position="136"/>
    </location>
    <ligand>
        <name>sn-glycerol 3-phosphate</name>
        <dbReference type="ChEBI" id="CHEBI:57597"/>
    </ligand>
</feature>
<evidence type="ECO:0000256" key="4">
    <source>
        <dbReference type="ARBA" id="ARBA00023002"/>
    </source>
</evidence>
<dbReference type="AlphaFoldDB" id="A0A0W0UL14"/>
<evidence type="ECO:0000256" key="1">
    <source>
        <dbReference type="ARBA" id="ARBA00011009"/>
    </source>
</evidence>
<keyword evidence="4 13" id="KW-0560">Oxidoreductase</keyword>
<dbReference type="Gene3D" id="3.40.50.720">
    <property type="entry name" value="NAD(P)-binding Rossmann-like Domain"/>
    <property type="match status" value="1"/>
</dbReference>
<keyword evidence="8 13" id="KW-1208">Phospholipid metabolism</keyword>
<evidence type="ECO:0000256" key="2">
    <source>
        <dbReference type="ARBA" id="ARBA00022516"/>
    </source>
</evidence>
<dbReference type="InterPro" id="IPR006109">
    <property type="entry name" value="G3P_DH_NAD-dep_C"/>
</dbReference>
<evidence type="ECO:0000256" key="9">
    <source>
        <dbReference type="ARBA" id="ARBA00052716"/>
    </source>
</evidence>
<dbReference type="GO" id="GO:0046474">
    <property type="term" value="P:glycerophospholipid biosynthetic process"/>
    <property type="evidence" value="ECO:0007669"/>
    <property type="project" value="TreeGrafter"/>
</dbReference>
<dbReference type="OrthoDB" id="9812273at2"/>
<feature type="binding site" evidence="13">
    <location>
        <position position="253"/>
    </location>
    <ligand>
        <name>NADPH</name>
        <dbReference type="ChEBI" id="CHEBI:57783"/>
    </ligand>
</feature>
<dbReference type="UniPathway" id="UPA00940"/>
<keyword evidence="3 13" id="KW-0521">NADP</keyword>
<feature type="binding site" evidence="13">
    <location>
        <position position="105"/>
    </location>
    <ligand>
        <name>sn-glycerol 3-phosphate</name>
        <dbReference type="ChEBI" id="CHEBI:57597"/>
    </ligand>
</feature>
<dbReference type="HAMAP" id="MF_00394">
    <property type="entry name" value="NAD_Glyc3P_dehydrog"/>
    <property type="match status" value="1"/>
</dbReference>
<evidence type="ECO:0000256" key="15">
    <source>
        <dbReference type="PIRSR" id="PIRSR000114-2"/>
    </source>
</evidence>
<gene>
    <name evidence="13" type="primary">gpsA</name>
    <name evidence="21" type="ORF">A8135_04715</name>
    <name evidence="20" type="ORF">Ljam_2801</name>
</gene>
<feature type="binding site" evidence="13">
    <location>
        <position position="138"/>
    </location>
    <ligand>
        <name>NADPH</name>
        <dbReference type="ChEBI" id="CHEBI:57783"/>
    </ligand>
</feature>
<dbReference type="EMBL" id="LNYG01000013">
    <property type="protein sequence ID" value="KTD08606.1"/>
    <property type="molecule type" value="Genomic_DNA"/>
</dbReference>
<evidence type="ECO:0000259" key="19">
    <source>
        <dbReference type="Pfam" id="PF07479"/>
    </source>
</evidence>
<dbReference type="GO" id="GO:0046167">
    <property type="term" value="P:glycerol-3-phosphate biosynthetic process"/>
    <property type="evidence" value="ECO:0007669"/>
    <property type="project" value="UniProtKB-UniRule"/>
</dbReference>
<keyword evidence="2 13" id="KW-0444">Lipid biosynthesis</keyword>
<dbReference type="STRING" id="455.Ljam_2801"/>
<organism evidence="20 22">
    <name type="scientific">Legionella jamestowniensis</name>
    <dbReference type="NCBI Taxonomy" id="455"/>
    <lineage>
        <taxon>Bacteria</taxon>
        <taxon>Pseudomonadati</taxon>
        <taxon>Pseudomonadota</taxon>
        <taxon>Gammaproteobacteria</taxon>
        <taxon>Legionellales</taxon>
        <taxon>Legionellaceae</taxon>
        <taxon>Legionella</taxon>
    </lineage>
</organism>
<feature type="binding site" evidence="13">
    <location>
        <position position="242"/>
    </location>
    <ligand>
        <name>sn-glycerol 3-phosphate</name>
        <dbReference type="ChEBI" id="CHEBI:57597"/>
    </ligand>
</feature>
<dbReference type="PATRIC" id="fig|455.5.peg.2942"/>
<comment type="function">
    <text evidence="13">Catalyzes the reduction of the glycolytic intermediate dihydroxyacetone phosphate (DHAP) to sn-glycerol 3-phosphate (G3P), the key precursor for phospholipid synthesis.</text>
</comment>
<dbReference type="SUPFAM" id="SSF48179">
    <property type="entry name" value="6-phosphogluconate dehydrogenase C-terminal domain-like"/>
    <property type="match status" value="1"/>
</dbReference>
<feature type="binding site" evidence="16">
    <location>
        <position position="253"/>
    </location>
    <ligand>
        <name>NAD(+)</name>
        <dbReference type="ChEBI" id="CHEBI:57540"/>
    </ligand>
</feature>
<feature type="active site" description="Proton acceptor" evidence="13 14">
    <location>
        <position position="189"/>
    </location>
</feature>
<feature type="binding site" evidence="13">
    <location>
        <position position="105"/>
    </location>
    <ligand>
        <name>NADPH</name>
        <dbReference type="ChEBI" id="CHEBI:57783"/>
    </ligand>
</feature>
<dbReference type="EC" id="1.1.1.94" evidence="10 13"/>
<keyword evidence="5 13" id="KW-0520">NAD</keyword>
<evidence type="ECO:0000313" key="22">
    <source>
        <dbReference type="Proteomes" id="UP000054715"/>
    </source>
</evidence>
<comment type="catalytic activity">
    <reaction evidence="13">
        <text>sn-glycerol 3-phosphate + NAD(+) = dihydroxyacetone phosphate + NADH + H(+)</text>
        <dbReference type="Rhea" id="RHEA:11092"/>
        <dbReference type="ChEBI" id="CHEBI:15378"/>
        <dbReference type="ChEBI" id="CHEBI:57540"/>
        <dbReference type="ChEBI" id="CHEBI:57597"/>
        <dbReference type="ChEBI" id="CHEBI:57642"/>
        <dbReference type="ChEBI" id="CHEBI:57945"/>
        <dbReference type="EC" id="1.1.1.94"/>
    </reaction>
</comment>
<comment type="pathway">
    <text evidence="13">Membrane lipid metabolism; glycerophospholipid metabolism.</text>
</comment>
<dbReference type="PANTHER" id="PTHR11728">
    <property type="entry name" value="GLYCEROL-3-PHOSPHATE DEHYDROGENASE"/>
    <property type="match status" value="1"/>
</dbReference>
<feature type="binding site" evidence="15">
    <location>
        <position position="105"/>
    </location>
    <ligand>
        <name>substrate</name>
    </ligand>
</feature>
<dbReference type="PRINTS" id="PR00077">
    <property type="entry name" value="GPDHDRGNASE"/>
</dbReference>
<feature type="binding site" evidence="13">
    <location>
        <position position="253"/>
    </location>
    <ligand>
        <name>sn-glycerol 3-phosphate</name>
        <dbReference type="ChEBI" id="CHEBI:57597"/>
    </ligand>
</feature>
<dbReference type="SUPFAM" id="SSF51735">
    <property type="entry name" value="NAD(P)-binding Rossmann-fold domains"/>
    <property type="match status" value="1"/>
</dbReference>
<comment type="catalytic activity">
    <reaction evidence="9">
        <text>sn-glycerol 3-phosphate + NADP(+) = dihydroxyacetone phosphate + NADPH + H(+)</text>
        <dbReference type="Rhea" id="RHEA:11096"/>
        <dbReference type="ChEBI" id="CHEBI:15378"/>
        <dbReference type="ChEBI" id="CHEBI:57597"/>
        <dbReference type="ChEBI" id="CHEBI:57642"/>
        <dbReference type="ChEBI" id="CHEBI:57783"/>
        <dbReference type="ChEBI" id="CHEBI:58349"/>
        <dbReference type="EC" id="1.1.1.94"/>
    </reaction>
    <physiologicalReaction direction="right-to-left" evidence="9">
        <dbReference type="Rhea" id="RHEA:11098"/>
    </physiologicalReaction>
</comment>
<evidence type="ECO:0000313" key="23">
    <source>
        <dbReference type="Proteomes" id="UP000093336"/>
    </source>
</evidence>
<evidence type="ECO:0000256" key="5">
    <source>
        <dbReference type="ARBA" id="ARBA00023027"/>
    </source>
</evidence>
<dbReference type="GO" id="GO:0047952">
    <property type="term" value="F:glycerol-3-phosphate dehydrogenase [NAD(P)+] activity"/>
    <property type="evidence" value="ECO:0007669"/>
    <property type="project" value="UniProtKB-UniRule"/>
</dbReference>
<feature type="binding site" evidence="13">
    <location>
        <position position="254"/>
    </location>
    <ligand>
        <name>sn-glycerol 3-phosphate</name>
        <dbReference type="ChEBI" id="CHEBI:57597"/>
    </ligand>
</feature>
<dbReference type="Proteomes" id="UP000054715">
    <property type="component" value="Unassembled WGS sequence"/>
</dbReference>
<evidence type="ECO:0000256" key="7">
    <source>
        <dbReference type="ARBA" id="ARBA00023209"/>
    </source>
</evidence>
<keyword evidence="13" id="KW-0547">Nucleotide-binding</keyword>
<evidence type="ECO:0000256" key="13">
    <source>
        <dbReference type="HAMAP-Rule" id="MF_00394"/>
    </source>
</evidence>
<reference evidence="21 23" key="2">
    <citation type="submission" date="2016-05" db="EMBL/GenBank/DDBJ databases">
        <authorList>
            <person name="Prochazka B."/>
            <person name="Indra A."/>
            <person name="Hasenberger P."/>
            <person name="Blaschitz M."/>
            <person name="Wagner L."/>
            <person name="Wewalka G."/>
            <person name="Sorschag S."/>
            <person name="Schmid D."/>
            <person name="Ruppitsch W."/>
        </authorList>
    </citation>
    <scope>NUCLEOTIDE SEQUENCE [LARGE SCALE GENOMIC DNA]</scope>
    <source>
        <strain evidence="21 23">974010_12</strain>
    </source>
</reference>
<keyword evidence="7 13" id="KW-0594">Phospholipid biosynthesis</keyword>
<feature type="binding site" evidence="16">
    <location>
        <position position="138"/>
    </location>
    <ligand>
        <name>NAD(+)</name>
        <dbReference type="ChEBI" id="CHEBI:57540"/>
    </ligand>
</feature>
<feature type="binding site" evidence="13">
    <location>
        <position position="189"/>
    </location>
    <ligand>
        <name>sn-glycerol 3-phosphate</name>
        <dbReference type="ChEBI" id="CHEBI:57597"/>
    </ligand>
</feature>
<dbReference type="InterPro" id="IPR036291">
    <property type="entry name" value="NAD(P)-bd_dom_sf"/>
</dbReference>
<feature type="binding site" evidence="13">
    <location>
        <position position="13"/>
    </location>
    <ligand>
        <name>NADPH</name>
        <dbReference type="ChEBI" id="CHEBI:57783"/>
    </ligand>
</feature>
<dbReference type="FunFam" id="1.10.1040.10:FF:000001">
    <property type="entry name" value="Glycerol-3-phosphate dehydrogenase [NAD(P)+]"/>
    <property type="match status" value="1"/>
</dbReference>
<feature type="domain" description="Glycerol-3-phosphate dehydrogenase NAD-dependent N-terminal" evidence="18">
    <location>
        <begin position="6"/>
        <end position="157"/>
    </location>
</feature>
<comment type="subcellular location">
    <subcellularLocation>
        <location evidence="13">Cytoplasm</location>
    </subcellularLocation>
</comment>
<dbReference type="Pfam" id="PF07479">
    <property type="entry name" value="NAD_Gly3P_dh_C"/>
    <property type="match status" value="1"/>
</dbReference>
<evidence type="ECO:0000256" key="16">
    <source>
        <dbReference type="PIRSR" id="PIRSR000114-3"/>
    </source>
</evidence>
<dbReference type="Pfam" id="PF01210">
    <property type="entry name" value="NAD_Gly3P_dh_N"/>
    <property type="match status" value="1"/>
</dbReference>
<dbReference type="InterPro" id="IPR006168">
    <property type="entry name" value="G3P_DH_NAD-dep"/>
</dbReference>
<name>A0A0W0UL14_9GAMM</name>
<evidence type="ECO:0000313" key="21">
    <source>
        <dbReference type="EMBL" id="OCH96947.1"/>
    </source>
</evidence>
<dbReference type="PIRSF" id="PIRSF000114">
    <property type="entry name" value="Glycerol-3-P_dh"/>
    <property type="match status" value="1"/>
</dbReference>
<keyword evidence="23" id="KW-1185">Reference proteome</keyword>
<dbReference type="Proteomes" id="UP000093336">
    <property type="component" value="Unassembled WGS sequence"/>
</dbReference>
<feature type="binding site" evidence="13">
    <location>
        <position position="279"/>
    </location>
    <ligand>
        <name>NADPH</name>
        <dbReference type="ChEBI" id="CHEBI:57783"/>
    </ligand>
</feature>
<dbReference type="GO" id="GO:0005975">
    <property type="term" value="P:carbohydrate metabolic process"/>
    <property type="evidence" value="ECO:0007669"/>
    <property type="project" value="InterPro"/>
</dbReference>
<feature type="binding site" evidence="13">
    <location>
        <position position="252"/>
    </location>
    <ligand>
        <name>sn-glycerol 3-phosphate</name>
        <dbReference type="ChEBI" id="CHEBI:57597"/>
    </ligand>
</feature>
<comment type="similarity">
    <text evidence="1 13 17">Belongs to the NAD-dependent glycerol-3-phosphate dehydrogenase family.</text>
</comment>
<proteinExistence type="inferred from homology"/>
<evidence type="ECO:0000256" key="6">
    <source>
        <dbReference type="ARBA" id="ARBA00023098"/>
    </source>
</evidence>
<dbReference type="GO" id="GO:0005829">
    <property type="term" value="C:cytosol"/>
    <property type="evidence" value="ECO:0007669"/>
    <property type="project" value="TreeGrafter"/>
</dbReference>
<dbReference type="Gene3D" id="1.10.1040.10">
    <property type="entry name" value="N-(1-d-carboxylethyl)-l-norvaline Dehydrogenase, domain 2"/>
    <property type="match status" value="1"/>
</dbReference>
<dbReference type="GO" id="GO:0051287">
    <property type="term" value="F:NAD binding"/>
    <property type="evidence" value="ECO:0007669"/>
    <property type="project" value="InterPro"/>
</dbReference>
<evidence type="ECO:0000256" key="14">
    <source>
        <dbReference type="PIRSR" id="PIRSR000114-1"/>
    </source>
</evidence>
<evidence type="ECO:0000256" key="11">
    <source>
        <dbReference type="ARBA" id="ARBA00069372"/>
    </source>
</evidence>
<keyword evidence="6 13" id="KW-0443">Lipid metabolism</keyword>
<evidence type="ECO:0000313" key="20">
    <source>
        <dbReference type="EMBL" id="KTD08606.1"/>
    </source>
</evidence>
<dbReference type="NCBIfam" id="NF000940">
    <property type="entry name" value="PRK00094.1-2"/>
    <property type="match status" value="1"/>
</dbReference>
<dbReference type="PROSITE" id="PS00957">
    <property type="entry name" value="NAD_G3PDH"/>
    <property type="match status" value="1"/>
</dbReference>
<dbReference type="GO" id="GO:0046168">
    <property type="term" value="P:glycerol-3-phosphate catabolic process"/>
    <property type="evidence" value="ECO:0007669"/>
    <property type="project" value="InterPro"/>
</dbReference>
<dbReference type="InterPro" id="IPR013328">
    <property type="entry name" value="6PGD_dom2"/>
</dbReference>
<feature type="binding site" evidence="13">
    <location>
        <position position="277"/>
    </location>
    <ligand>
        <name>NADPH</name>
        <dbReference type="ChEBI" id="CHEBI:57783"/>
    </ligand>
</feature>
<feature type="binding site" evidence="13">
    <location>
        <position position="51"/>
    </location>
    <ligand>
        <name>NADPH</name>
        <dbReference type="ChEBI" id="CHEBI:57783"/>
    </ligand>
</feature>
<evidence type="ECO:0000256" key="3">
    <source>
        <dbReference type="ARBA" id="ARBA00022857"/>
    </source>
</evidence>
<feature type="binding site" evidence="13">
    <location>
        <position position="34"/>
    </location>
    <ligand>
        <name>NADPH</name>
        <dbReference type="ChEBI" id="CHEBI:57783"/>
    </ligand>
</feature>
<sequence>MKKEAIAILGAGSWGTAVAIHLANCGNPVMLWGHTPQHIQELTEERCNRRYLPGISFPESLVPVAELQQCLEQATEVMIAVPSHAFASLLTKIPRPSHGLSWLTKGIDPITNKLLSQLVAERWGDDFPINIVSGPSFAREVANRLPTALTLAGNNKNYQKSIRALLHHDNIRVYLSGDAIGVQLCGAVKNVLAIACGISDGLGYGANAKAALITRGLAEMTRLGIKMGAKEETFMGLAGVGDLVLTCTDDQSRNRRFGLFLGRGTSALEATKQIGQVVEGKHNAAQVCSLAAKFQVEMPICTQVNAVLKETVTPQQATHNLMSRSPREE</sequence>
<dbReference type="PANTHER" id="PTHR11728:SF1">
    <property type="entry name" value="GLYCEROL-3-PHOSPHATE DEHYDROGENASE [NAD(+)] 2, CHLOROPLASTIC"/>
    <property type="match status" value="1"/>
</dbReference>
<evidence type="ECO:0000256" key="10">
    <source>
        <dbReference type="ARBA" id="ARBA00066687"/>
    </source>
</evidence>